<keyword evidence="2" id="KW-1185">Reference proteome</keyword>
<evidence type="ECO:0000313" key="2">
    <source>
        <dbReference type="Proteomes" id="UP000319148"/>
    </source>
</evidence>
<evidence type="ECO:0000313" key="1">
    <source>
        <dbReference type="EMBL" id="TPD59747.1"/>
    </source>
</evidence>
<accession>A0A501PI13</accession>
<protein>
    <submittedName>
        <fullName evidence="1">Uncharacterized protein</fullName>
    </submittedName>
</protein>
<dbReference type="RefSeq" id="WP_181163172.1">
    <property type="nucleotide sequence ID" value="NZ_VFIY01000010.1"/>
</dbReference>
<organism evidence="1 2">
    <name type="scientific">Emcibacter nanhaiensis</name>
    <dbReference type="NCBI Taxonomy" id="1505037"/>
    <lineage>
        <taxon>Bacteria</taxon>
        <taxon>Pseudomonadati</taxon>
        <taxon>Pseudomonadota</taxon>
        <taxon>Alphaproteobacteria</taxon>
        <taxon>Emcibacterales</taxon>
        <taxon>Emcibacteraceae</taxon>
        <taxon>Emcibacter</taxon>
    </lineage>
</organism>
<comment type="caution">
    <text evidence="1">The sequence shown here is derived from an EMBL/GenBank/DDBJ whole genome shotgun (WGS) entry which is preliminary data.</text>
</comment>
<dbReference type="EMBL" id="VFIY01000010">
    <property type="protein sequence ID" value="TPD59747.1"/>
    <property type="molecule type" value="Genomic_DNA"/>
</dbReference>
<gene>
    <name evidence="1" type="ORF">FIV46_09655</name>
</gene>
<dbReference type="Proteomes" id="UP000319148">
    <property type="component" value="Unassembled WGS sequence"/>
</dbReference>
<proteinExistence type="predicted"/>
<name>A0A501PI13_9PROT</name>
<dbReference type="AlphaFoldDB" id="A0A501PI13"/>
<reference evidence="2" key="1">
    <citation type="submission" date="2019-06" db="EMBL/GenBank/DDBJ databases">
        <title>The complete genome of Emcibacter congregatus ZYLT.</title>
        <authorList>
            <person name="Zhao Z."/>
        </authorList>
    </citation>
    <scope>NUCLEOTIDE SEQUENCE [LARGE SCALE GENOMIC DNA]</scope>
    <source>
        <strain evidence="2">MCCC 1A06723</strain>
    </source>
</reference>
<sequence>MDEKDLNKYLDLYGRHTDPDLSRDLVDRLMRVPHEVEQAPVSLFRAIRDLEFWQYLVPRMAGLALACAAGIYFGTPSDNSIDLVAYDLAVNDYLLLSNEFLEQEDNS</sequence>